<feature type="region of interest" description="Disordered" evidence="1">
    <location>
        <begin position="648"/>
        <end position="679"/>
    </location>
</feature>
<feature type="compositionally biased region" description="Basic and acidic residues" evidence="1">
    <location>
        <begin position="670"/>
        <end position="679"/>
    </location>
</feature>
<dbReference type="GeneID" id="54466620"/>
<protein>
    <recommendedName>
        <fullName evidence="4">DUF6536 domain-containing protein</fullName>
    </recommendedName>
</protein>
<proteinExistence type="predicted"/>
<dbReference type="InterPro" id="IPR046623">
    <property type="entry name" value="DUF6536"/>
</dbReference>
<feature type="transmembrane region" description="Helical" evidence="2">
    <location>
        <begin position="284"/>
        <end position="310"/>
    </location>
</feature>
<feature type="domain" description="DUF6536" evidence="4">
    <location>
        <begin position="2"/>
        <end position="143"/>
    </location>
</feature>
<feature type="transmembrane region" description="Helical" evidence="2">
    <location>
        <begin position="533"/>
        <end position="556"/>
    </location>
</feature>
<evidence type="ECO:0000256" key="2">
    <source>
        <dbReference type="SAM" id="Phobius"/>
    </source>
</evidence>
<reference evidence="7" key="3">
    <citation type="submission" date="2025-04" db="UniProtKB">
        <authorList>
            <consortium name="RefSeq"/>
        </authorList>
    </citation>
    <scope>IDENTIFICATION</scope>
    <source>
        <strain evidence="7">CBS 304.34</strain>
    </source>
</reference>
<evidence type="ECO:0000256" key="3">
    <source>
        <dbReference type="SAM" id="SignalP"/>
    </source>
</evidence>
<keyword evidence="2" id="KW-0812">Transmembrane</keyword>
<dbReference type="PANTHER" id="PTHR35395">
    <property type="entry name" value="DUF6536 DOMAIN-CONTAINING PROTEIN"/>
    <property type="match status" value="1"/>
</dbReference>
<keyword evidence="6" id="KW-1185">Reference proteome</keyword>
<organism evidence="5">
    <name type="scientific">Mytilinidion resinicola</name>
    <dbReference type="NCBI Taxonomy" id="574789"/>
    <lineage>
        <taxon>Eukaryota</taxon>
        <taxon>Fungi</taxon>
        <taxon>Dikarya</taxon>
        <taxon>Ascomycota</taxon>
        <taxon>Pezizomycotina</taxon>
        <taxon>Dothideomycetes</taxon>
        <taxon>Pleosporomycetidae</taxon>
        <taxon>Mytilinidiales</taxon>
        <taxon>Mytilinidiaceae</taxon>
        <taxon>Mytilinidion</taxon>
    </lineage>
</organism>
<evidence type="ECO:0000256" key="1">
    <source>
        <dbReference type="SAM" id="MobiDB-lite"/>
    </source>
</evidence>
<name>A0A6A6YGU9_9PEZI</name>
<feature type="transmembrane region" description="Helical" evidence="2">
    <location>
        <begin position="382"/>
        <end position="401"/>
    </location>
</feature>
<feature type="compositionally biased region" description="Basic and acidic residues" evidence="1">
    <location>
        <begin position="648"/>
        <end position="657"/>
    </location>
</feature>
<keyword evidence="2" id="KW-0472">Membrane</keyword>
<dbReference type="OrthoDB" id="5429634at2759"/>
<dbReference type="Pfam" id="PF20163">
    <property type="entry name" value="DUF6536"/>
    <property type="match status" value="1"/>
</dbReference>
<evidence type="ECO:0000313" key="6">
    <source>
        <dbReference type="Proteomes" id="UP000504636"/>
    </source>
</evidence>
<keyword evidence="2" id="KW-1133">Transmembrane helix</keyword>
<gene>
    <name evidence="5 7" type="ORF">BDZ99DRAFT_522759</name>
</gene>
<feature type="signal peptide" evidence="3">
    <location>
        <begin position="1"/>
        <end position="24"/>
    </location>
</feature>
<sequence>MFTLCLNLVFLLVATTLHKPGSNGLGILFEGDCRKIDRGNKVAHGVINVLSTVLIDRSNFCMQLLSSPTRKDIDAAHKKRQWADIGIPSFRNVWKGHIGRWRIFWWILLAMGSVPLHLLWNSTVIFSPIAYQYNELTVTDGFVRGLPWNDKDLTPVQFSDEGIGANWPDNLHFLQQDLPNYEKLDNEQCQKKYAQHFVGDQADVVVVTKPAVPDMNTSTVLGGAAAGWGPWPYQWLCPPESRQSLACYGKLSKAGNNWDFPDYTHPKVDYCLSKKMEKRCRLEYGSLPTILTVVANLLKVVCFVATYWWLKHGAKAQPLITTGDAIASFLEHEDKETLGMSIVEKTDFQNGIWDHRWAQINPMLWRERERCAAFRAIGVSRWIISTILLSAIPLFPSIFLISKVRWLKNDLGLNRDAIQQLGIGNPSGLFLFGVWSGDVQTNQSLSLRGPPSKGVILRNIVLANTPQFALSLAYYVWNSHLTAMIAAREYTEYAAPPIETTGVPQNEPKLSLRITDPLAKTDQRAIHFFTVPFGYWALITILWTALHWLASQAIFFTRVVSLDHWLEISEFSISQVGYSVLGMLCFLSVSLVVFLYGVWISLRSFENRMPLAATCSAALSAACHPKHFDKRHHEKKVHWGVEIPKRENPLAKKESGKKVRRCTFTSGDAHYPDSDRRYA</sequence>
<evidence type="ECO:0000313" key="5">
    <source>
        <dbReference type="EMBL" id="KAF2807127.1"/>
    </source>
</evidence>
<dbReference type="RefSeq" id="XP_033574091.1">
    <property type="nucleotide sequence ID" value="XM_033725727.1"/>
</dbReference>
<dbReference type="EMBL" id="MU003705">
    <property type="protein sequence ID" value="KAF2807127.1"/>
    <property type="molecule type" value="Genomic_DNA"/>
</dbReference>
<accession>A0A6A6YGU9</accession>
<feature type="transmembrane region" description="Helical" evidence="2">
    <location>
        <begin position="576"/>
        <end position="599"/>
    </location>
</feature>
<evidence type="ECO:0000313" key="7">
    <source>
        <dbReference type="RefSeq" id="XP_033574091.1"/>
    </source>
</evidence>
<feature type="chain" id="PRO_5044629096" description="DUF6536 domain-containing protein" evidence="3">
    <location>
        <begin position="25"/>
        <end position="679"/>
    </location>
</feature>
<dbReference type="PANTHER" id="PTHR35395:SF1">
    <property type="entry name" value="DUF6536 DOMAIN-CONTAINING PROTEIN"/>
    <property type="match status" value="1"/>
</dbReference>
<keyword evidence="3" id="KW-0732">Signal</keyword>
<dbReference type="AlphaFoldDB" id="A0A6A6YGU9"/>
<reference evidence="5 7" key="1">
    <citation type="journal article" date="2020" name="Stud. Mycol.">
        <title>101 Dothideomycetes genomes: a test case for predicting lifestyles and emergence of pathogens.</title>
        <authorList>
            <person name="Haridas S."/>
            <person name="Albert R."/>
            <person name="Binder M."/>
            <person name="Bloem J."/>
            <person name="Labutti K."/>
            <person name="Salamov A."/>
            <person name="Andreopoulos B."/>
            <person name="Baker S."/>
            <person name="Barry K."/>
            <person name="Bills G."/>
            <person name="Bluhm B."/>
            <person name="Cannon C."/>
            <person name="Castanera R."/>
            <person name="Culley D."/>
            <person name="Daum C."/>
            <person name="Ezra D."/>
            <person name="Gonzalez J."/>
            <person name="Henrissat B."/>
            <person name="Kuo A."/>
            <person name="Liang C."/>
            <person name="Lipzen A."/>
            <person name="Lutzoni F."/>
            <person name="Magnuson J."/>
            <person name="Mondo S."/>
            <person name="Nolan M."/>
            <person name="Ohm R."/>
            <person name="Pangilinan J."/>
            <person name="Park H.-J."/>
            <person name="Ramirez L."/>
            <person name="Alfaro M."/>
            <person name="Sun H."/>
            <person name="Tritt A."/>
            <person name="Yoshinaga Y."/>
            <person name="Zwiers L.-H."/>
            <person name="Turgeon B."/>
            <person name="Goodwin S."/>
            <person name="Spatafora J."/>
            <person name="Crous P."/>
            <person name="Grigoriev I."/>
        </authorList>
    </citation>
    <scope>NUCLEOTIDE SEQUENCE</scope>
    <source>
        <strain evidence="5 7">CBS 304.34</strain>
    </source>
</reference>
<evidence type="ECO:0000259" key="4">
    <source>
        <dbReference type="Pfam" id="PF20163"/>
    </source>
</evidence>
<dbReference type="Proteomes" id="UP000504636">
    <property type="component" value="Unplaced"/>
</dbReference>
<reference evidence="7" key="2">
    <citation type="submission" date="2020-04" db="EMBL/GenBank/DDBJ databases">
        <authorList>
            <consortium name="NCBI Genome Project"/>
        </authorList>
    </citation>
    <scope>NUCLEOTIDE SEQUENCE</scope>
    <source>
        <strain evidence="7">CBS 304.34</strain>
    </source>
</reference>